<dbReference type="Proteomes" id="UP001214638">
    <property type="component" value="Unassembled WGS sequence"/>
</dbReference>
<dbReference type="RefSeq" id="XP_067801868.1">
    <property type="nucleotide sequence ID" value="XM_067948509.1"/>
</dbReference>
<reference evidence="1" key="1">
    <citation type="journal article" date="2023" name="Nat. Microbiol.">
        <title>Babesia duncani multi-omics identifies virulence factors and drug targets.</title>
        <authorList>
            <person name="Singh P."/>
            <person name="Lonardi S."/>
            <person name="Liang Q."/>
            <person name="Vydyam P."/>
            <person name="Khabirova E."/>
            <person name="Fang T."/>
            <person name="Gihaz S."/>
            <person name="Thekkiniath J."/>
            <person name="Munshi M."/>
            <person name="Abel S."/>
            <person name="Ciampossin L."/>
            <person name="Batugedara G."/>
            <person name="Gupta M."/>
            <person name="Lu X.M."/>
            <person name="Lenz T."/>
            <person name="Chakravarty S."/>
            <person name="Cornillot E."/>
            <person name="Hu Y."/>
            <person name="Ma W."/>
            <person name="Gonzalez L.M."/>
            <person name="Sanchez S."/>
            <person name="Estrada K."/>
            <person name="Sanchez-Flores A."/>
            <person name="Montero E."/>
            <person name="Harb O.S."/>
            <person name="Le Roch K.G."/>
            <person name="Mamoun C.B."/>
        </authorList>
    </citation>
    <scope>NUCLEOTIDE SEQUENCE</scope>
    <source>
        <strain evidence="1">WA1</strain>
    </source>
</reference>
<comment type="caution">
    <text evidence="1">The sequence shown here is derived from an EMBL/GenBank/DDBJ whole genome shotgun (WGS) entry which is preliminary data.</text>
</comment>
<evidence type="ECO:0000313" key="1">
    <source>
        <dbReference type="EMBL" id="KAK2195025.1"/>
    </source>
</evidence>
<dbReference type="KEGG" id="bdw:94337796"/>
<evidence type="ECO:0000313" key="2">
    <source>
        <dbReference type="Proteomes" id="UP001214638"/>
    </source>
</evidence>
<gene>
    <name evidence="1" type="ORF">BdWA1_003499</name>
</gene>
<protein>
    <submittedName>
        <fullName evidence="1">Uncharacterized protein</fullName>
    </submittedName>
</protein>
<name>A0AAD9UMR6_9APIC</name>
<dbReference type="EMBL" id="JALLKP010000009">
    <property type="protein sequence ID" value="KAK2195025.1"/>
    <property type="molecule type" value="Genomic_DNA"/>
</dbReference>
<keyword evidence="2" id="KW-1185">Reference proteome</keyword>
<organism evidence="1 2">
    <name type="scientific">Babesia duncani</name>
    <dbReference type="NCBI Taxonomy" id="323732"/>
    <lineage>
        <taxon>Eukaryota</taxon>
        <taxon>Sar</taxon>
        <taxon>Alveolata</taxon>
        <taxon>Apicomplexa</taxon>
        <taxon>Aconoidasida</taxon>
        <taxon>Piroplasmida</taxon>
        <taxon>Babesiidae</taxon>
        <taxon>Babesia</taxon>
    </lineage>
</organism>
<proteinExistence type="predicted"/>
<dbReference type="AlphaFoldDB" id="A0AAD9UMR6"/>
<dbReference type="GeneID" id="94337796"/>
<accession>A0AAD9UMR6</accession>
<sequence>MRARNKIEEMAPNLFQSDFLESFPKVCSQRIKRIAEIIPRMVAKLLTLWTEAIKTETLEDETSKRLSANSEPSR</sequence>